<dbReference type="InParanoid" id="A2DV68"/>
<keyword evidence="5" id="KW-0029">Amino-acid transport</keyword>
<evidence type="ECO:0000256" key="6">
    <source>
        <dbReference type="ARBA" id="ARBA00022989"/>
    </source>
</evidence>
<feature type="transmembrane region" description="Helical" evidence="8">
    <location>
        <begin position="63"/>
        <end position="83"/>
    </location>
</feature>
<evidence type="ECO:0000313" key="11">
    <source>
        <dbReference type="Proteomes" id="UP000001542"/>
    </source>
</evidence>
<dbReference type="PANTHER" id="PTHR22950:SF458">
    <property type="entry name" value="SODIUM-COUPLED NEUTRAL AMINO ACID TRANSPORTER 11-RELATED"/>
    <property type="match status" value="1"/>
</dbReference>
<sequence length="346" mass="37790">MAAISNSESIGYLAQITVGKVGSDLLSVSLLCFCYACMTAYLIMSAEIIQGWLNLMGVKTDTFGKRSLVVVAYAFVLPIALTIPKEIKFLNMTSTFCFAALVTYVIGIFYKFFTIVPSNGINPSVETSVFGIKLFNALGIYSLAFALAGVIIPIIRNMEPTLHKRYQAVGIAFFLSFIITLIPGLLGYLIFGSGSKPFILSNFPDTDILFIIVRVACLIVLTASYPALGVTILAVFSRWLYKTENHAALLWKHRAIVLVCQNILPLAVAIFLPNVRPAMGIGGAFGAGVSNLVLPPLMYVFISKRRWYHWKNVLCLLMFIVGTAAAAIATYEAVLDCIHAFASHVK</sequence>
<accession>A2DV68</accession>
<feature type="transmembrane region" description="Helical" evidence="8">
    <location>
        <begin position="278"/>
        <end position="301"/>
    </location>
</feature>
<feature type="transmembrane region" description="Helical" evidence="8">
    <location>
        <begin position="255"/>
        <end position="272"/>
    </location>
</feature>
<gene>
    <name evidence="10" type="ORF">TVAG_405780</name>
</gene>
<reference evidence="10" key="1">
    <citation type="submission" date="2006-10" db="EMBL/GenBank/DDBJ databases">
        <authorList>
            <person name="Amadeo P."/>
            <person name="Zhao Q."/>
            <person name="Wortman J."/>
            <person name="Fraser-Liggett C."/>
            <person name="Carlton J."/>
        </authorList>
    </citation>
    <scope>NUCLEOTIDE SEQUENCE</scope>
    <source>
        <strain evidence="10">G3</strain>
    </source>
</reference>
<organism evidence="10 11">
    <name type="scientific">Trichomonas vaginalis (strain ATCC PRA-98 / G3)</name>
    <dbReference type="NCBI Taxonomy" id="412133"/>
    <lineage>
        <taxon>Eukaryota</taxon>
        <taxon>Metamonada</taxon>
        <taxon>Parabasalia</taxon>
        <taxon>Trichomonadida</taxon>
        <taxon>Trichomonadidae</taxon>
        <taxon>Trichomonas</taxon>
    </lineage>
</organism>
<evidence type="ECO:0000256" key="8">
    <source>
        <dbReference type="SAM" id="Phobius"/>
    </source>
</evidence>
<dbReference type="GO" id="GO:0015179">
    <property type="term" value="F:L-amino acid transmembrane transporter activity"/>
    <property type="evidence" value="ECO:0000318"/>
    <property type="project" value="GO_Central"/>
</dbReference>
<dbReference type="AlphaFoldDB" id="A2DV68"/>
<keyword evidence="11" id="KW-1185">Reference proteome</keyword>
<keyword evidence="6 8" id="KW-1133">Transmembrane helix</keyword>
<comment type="subcellular location">
    <subcellularLocation>
        <location evidence="1">Membrane</location>
        <topology evidence="1">Multi-pass membrane protein</topology>
    </subcellularLocation>
</comment>
<keyword evidence="7 8" id="KW-0472">Membrane</keyword>
<dbReference type="Pfam" id="PF01490">
    <property type="entry name" value="Aa_trans"/>
    <property type="match status" value="1"/>
</dbReference>
<feature type="transmembrane region" description="Helical" evidence="8">
    <location>
        <begin position="95"/>
        <end position="114"/>
    </location>
</feature>
<feature type="transmembrane region" description="Helical" evidence="8">
    <location>
        <begin position="211"/>
        <end position="235"/>
    </location>
</feature>
<comment type="similarity">
    <text evidence="2">Belongs to the amino acid/polyamine transporter 2 family.</text>
</comment>
<dbReference type="VEuPathDB" id="TrichDB:TVAGG3_0630850"/>
<evidence type="ECO:0000256" key="5">
    <source>
        <dbReference type="ARBA" id="ARBA00022970"/>
    </source>
</evidence>
<protein>
    <submittedName>
        <fullName evidence="10">Transmembrane amino acid transporter protein</fullName>
    </submittedName>
</protein>
<evidence type="ECO:0000256" key="3">
    <source>
        <dbReference type="ARBA" id="ARBA00022448"/>
    </source>
</evidence>
<dbReference type="SMR" id="A2DV68"/>
<dbReference type="PANTHER" id="PTHR22950">
    <property type="entry name" value="AMINO ACID TRANSPORTER"/>
    <property type="match status" value="1"/>
</dbReference>
<reference evidence="10" key="2">
    <citation type="journal article" date="2007" name="Science">
        <title>Draft genome sequence of the sexually transmitted pathogen Trichomonas vaginalis.</title>
        <authorList>
            <person name="Carlton J.M."/>
            <person name="Hirt R.P."/>
            <person name="Silva J.C."/>
            <person name="Delcher A.L."/>
            <person name="Schatz M."/>
            <person name="Zhao Q."/>
            <person name="Wortman J.R."/>
            <person name="Bidwell S.L."/>
            <person name="Alsmark U.C.M."/>
            <person name="Besteiro S."/>
            <person name="Sicheritz-Ponten T."/>
            <person name="Noel C.J."/>
            <person name="Dacks J.B."/>
            <person name="Foster P.G."/>
            <person name="Simillion C."/>
            <person name="Van de Peer Y."/>
            <person name="Miranda-Saavedra D."/>
            <person name="Barton G.J."/>
            <person name="Westrop G.D."/>
            <person name="Mueller S."/>
            <person name="Dessi D."/>
            <person name="Fiori P.L."/>
            <person name="Ren Q."/>
            <person name="Paulsen I."/>
            <person name="Zhang H."/>
            <person name="Bastida-Corcuera F.D."/>
            <person name="Simoes-Barbosa A."/>
            <person name="Brown M.T."/>
            <person name="Hayes R.D."/>
            <person name="Mukherjee M."/>
            <person name="Okumura C.Y."/>
            <person name="Schneider R."/>
            <person name="Smith A.J."/>
            <person name="Vanacova S."/>
            <person name="Villalvazo M."/>
            <person name="Haas B.J."/>
            <person name="Pertea M."/>
            <person name="Feldblyum T.V."/>
            <person name="Utterback T.R."/>
            <person name="Shu C.L."/>
            <person name="Osoegawa K."/>
            <person name="de Jong P.J."/>
            <person name="Hrdy I."/>
            <person name="Horvathova L."/>
            <person name="Zubacova Z."/>
            <person name="Dolezal P."/>
            <person name="Malik S.B."/>
            <person name="Logsdon J.M. Jr."/>
            <person name="Henze K."/>
            <person name="Gupta A."/>
            <person name="Wang C.C."/>
            <person name="Dunne R.L."/>
            <person name="Upcroft J.A."/>
            <person name="Upcroft P."/>
            <person name="White O."/>
            <person name="Salzberg S.L."/>
            <person name="Tang P."/>
            <person name="Chiu C.-H."/>
            <person name="Lee Y.-S."/>
            <person name="Embley T.M."/>
            <person name="Coombs G.H."/>
            <person name="Mottram J.C."/>
            <person name="Tachezy J."/>
            <person name="Fraser-Liggett C.M."/>
            <person name="Johnson P.J."/>
        </authorList>
    </citation>
    <scope>NUCLEOTIDE SEQUENCE [LARGE SCALE GENOMIC DNA]</scope>
    <source>
        <strain evidence="10">G3</strain>
    </source>
</reference>
<dbReference type="InterPro" id="IPR013057">
    <property type="entry name" value="AA_transpt_TM"/>
</dbReference>
<dbReference type="eggNOG" id="KOG1305">
    <property type="taxonomic scope" value="Eukaryota"/>
</dbReference>
<dbReference type="Proteomes" id="UP000001542">
    <property type="component" value="Unassembled WGS sequence"/>
</dbReference>
<proteinExistence type="inferred from homology"/>
<dbReference type="STRING" id="5722.A2DV68"/>
<evidence type="ECO:0000313" key="10">
    <source>
        <dbReference type="EMBL" id="EAY15664.1"/>
    </source>
</evidence>
<keyword evidence="3" id="KW-0813">Transport</keyword>
<feature type="transmembrane region" description="Helical" evidence="8">
    <location>
        <begin position="25"/>
        <end position="43"/>
    </location>
</feature>
<feature type="domain" description="Amino acid transporter transmembrane" evidence="9">
    <location>
        <begin position="13"/>
        <end position="333"/>
    </location>
</feature>
<evidence type="ECO:0000256" key="7">
    <source>
        <dbReference type="ARBA" id="ARBA00023136"/>
    </source>
</evidence>
<dbReference type="VEuPathDB" id="TrichDB:TVAG_405780"/>
<dbReference type="GO" id="GO:0003333">
    <property type="term" value="P:amino acid transmembrane transport"/>
    <property type="evidence" value="ECO:0000318"/>
    <property type="project" value="GO_Central"/>
</dbReference>
<evidence type="ECO:0000259" key="9">
    <source>
        <dbReference type="Pfam" id="PF01490"/>
    </source>
</evidence>
<keyword evidence="4 8" id="KW-0812">Transmembrane</keyword>
<dbReference type="OrthoDB" id="28208at2759"/>
<dbReference type="RefSeq" id="XP_001327887.1">
    <property type="nucleotide sequence ID" value="XM_001327852.1"/>
</dbReference>
<dbReference type="FunCoup" id="A2DV68">
    <property type="interactions" value="73"/>
</dbReference>
<evidence type="ECO:0000256" key="2">
    <source>
        <dbReference type="ARBA" id="ARBA00008066"/>
    </source>
</evidence>
<dbReference type="GO" id="GO:0016020">
    <property type="term" value="C:membrane"/>
    <property type="evidence" value="ECO:0000318"/>
    <property type="project" value="GO_Central"/>
</dbReference>
<feature type="transmembrane region" description="Helical" evidence="8">
    <location>
        <begin position="168"/>
        <end position="191"/>
    </location>
</feature>
<evidence type="ECO:0000256" key="4">
    <source>
        <dbReference type="ARBA" id="ARBA00022692"/>
    </source>
</evidence>
<feature type="transmembrane region" description="Helical" evidence="8">
    <location>
        <begin position="134"/>
        <end position="156"/>
    </location>
</feature>
<dbReference type="EMBL" id="DS113252">
    <property type="protein sequence ID" value="EAY15664.1"/>
    <property type="molecule type" value="Genomic_DNA"/>
</dbReference>
<dbReference type="KEGG" id="tva:4773666"/>
<name>A2DV68_TRIV3</name>
<feature type="transmembrane region" description="Helical" evidence="8">
    <location>
        <begin position="313"/>
        <end position="331"/>
    </location>
</feature>
<evidence type="ECO:0000256" key="1">
    <source>
        <dbReference type="ARBA" id="ARBA00004141"/>
    </source>
</evidence>